<sequence>MNATNNANYKVKFMCSYGGKIQPRSHDNQLAYVGGDTKILAVDRNIKFSAIMAKLSSLYGGGSEVCFKYQLPGEDLDALISVTNDEDLEHMMMEYDRSHRVSAKPPGEGAGFCPFPGCGGSPGSCCEGCNGGSDCGSEDRHVIVDPMMSPAEIQRQIHELQKMHISATQEQGIMQRKVDESNAKAYNAQDYSQMPDKIAPSPAPVPVPAPLQMSIQTAYLTNTAYPYLRPQPLPRMFTESSGFTMRCQPQRLVLTLRESHLCCPRAVCLSQDMYRWLMMGWKAGVFHSGAIPGDATVTPAGDVSGDNQDGKLRRTLRFLLKLHLRKLN</sequence>
<reference evidence="2" key="1">
    <citation type="submission" date="2019-09" db="EMBL/GenBank/DDBJ databases">
        <title>Draft genome information of white flower Hibiscus syriacus.</title>
        <authorList>
            <person name="Kim Y.-M."/>
        </authorList>
    </citation>
    <scope>NUCLEOTIDE SEQUENCE [LARGE SCALE GENOMIC DNA]</scope>
    <source>
        <strain evidence="2">YM2019G1</strain>
    </source>
</reference>
<dbReference type="SUPFAM" id="SSF54277">
    <property type="entry name" value="CAD &amp; PB1 domains"/>
    <property type="match status" value="1"/>
</dbReference>
<dbReference type="PANTHER" id="PTHR31066">
    <property type="entry name" value="OS05G0427100 PROTEIN-RELATED"/>
    <property type="match status" value="1"/>
</dbReference>
<dbReference type="InterPro" id="IPR000270">
    <property type="entry name" value="PB1_dom"/>
</dbReference>
<accession>A0A6A2XKP6</accession>
<dbReference type="SMART" id="SM00666">
    <property type="entry name" value="PB1"/>
    <property type="match status" value="1"/>
</dbReference>
<evidence type="ECO:0000259" key="1">
    <source>
        <dbReference type="SMART" id="SM00666"/>
    </source>
</evidence>
<dbReference type="Pfam" id="PF00564">
    <property type="entry name" value="PB1"/>
    <property type="match status" value="1"/>
</dbReference>
<proteinExistence type="predicted"/>
<dbReference type="InterPro" id="IPR053198">
    <property type="entry name" value="Gynoecium_Dev_Regulator"/>
</dbReference>
<evidence type="ECO:0000313" key="2">
    <source>
        <dbReference type="EMBL" id="KAE8657017.1"/>
    </source>
</evidence>
<name>A0A6A2XKP6_HIBSY</name>
<keyword evidence="3" id="KW-1185">Reference proteome</keyword>
<dbReference type="AlphaFoldDB" id="A0A6A2XKP6"/>
<protein>
    <submittedName>
        <fullName evidence="2">Oxidoreductase, zinc-binding dehydrogenase family protein</fullName>
    </submittedName>
</protein>
<dbReference type="CDD" id="cd06410">
    <property type="entry name" value="PB1_UP2"/>
    <property type="match status" value="1"/>
</dbReference>
<dbReference type="EMBL" id="VEPZ02001762">
    <property type="protein sequence ID" value="KAE8657017.1"/>
    <property type="molecule type" value="Genomic_DNA"/>
</dbReference>
<dbReference type="Proteomes" id="UP000436088">
    <property type="component" value="Unassembled WGS sequence"/>
</dbReference>
<dbReference type="PANTHER" id="PTHR31066:SF85">
    <property type="entry name" value="OS02G0809100 PROTEIN"/>
    <property type="match status" value="1"/>
</dbReference>
<evidence type="ECO:0000313" key="3">
    <source>
        <dbReference type="Proteomes" id="UP000436088"/>
    </source>
</evidence>
<comment type="caution">
    <text evidence="2">The sequence shown here is derived from an EMBL/GenBank/DDBJ whole genome shotgun (WGS) entry which is preliminary data.</text>
</comment>
<dbReference type="Gene3D" id="3.10.20.90">
    <property type="entry name" value="Phosphatidylinositol 3-kinase Catalytic Subunit, Chain A, domain 1"/>
    <property type="match status" value="1"/>
</dbReference>
<gene>
    <name evidence="2" type="ORF">F3Y22_tig00116997pilonHSYRG00830</name>
</gene>
<feature type="domain" description="PB1" evidence="1">
    <location>
        <begin position="25"/>
        <end position="106"/>
    </location>
</feature>
<organism evidence="2 3">
    <name type="scientific">Hibiscus syriacus</name>
    <name type="common">Rose of Sharon</name>
    <dbReference type="NCBI Taxonomy" id="106335"/>
    <lineage>
        <taxon>Eukaryota</taxon>
        <taxon>Viridiplantae</taxon>
        <taxon>Streptophyta</taxon>
        <taxon>Embryophyta</taxon>
        <taxon>Tracheophyta</taxon>
        <taxon>Spermatophyta</taxon>
        <taxon>Magnoliopsida</taxon>
        <taxon>eudicotyledons</taxon>
        <taxon>Gunneridae</taxon>
        <taxon>Pentapetalae</taxon>
        <taxon>rosids</taxon>
        <taxon>malvids</taxon>
        <taxon>Malvales</taxon>
        <taxon>Malvaceae</taxon>
        <taxon>Malvoideae</taxon>
        <taxon>Hibiscus</taxon>
    </lineage>
</organism>